<protein>
    <submittedName>
        <fullName evidence="1">Uncharacterized protein</fullName>
    </submittedName>
</protein>
<dbReference type="Proteomes" id="UP000046155">
    <property type="component" value="Unassembled WGS sequence"/>
</dbReference>
<keyword evidence="2" id="KW-1185">Reference proteome</keyword>
<gene>
    <name evidence="1" type="ORF">SSCH_1330004</name>
</gene>
<dbReference type="EMBL" id="CDRZ01000039">
    <property type="protein sequence ID" value="CEO87886.1"/>
    <property type="molecule type" value="Genomic_DNA"/>
</dbReference>
<proteinExistence type="predicted"/>
<reference evidence="2" key="1">
    <citation type="submission" date="2015-01" db="EMBL/GenBank/DDBJ databases">
        <authorList>
            <person name="Manzoor Shahid"/>
            <person name="Zubair Saima"/>
        </authorList>
    </citation>
    <scope>NUCLEOTIDE SEQUENCE [LARGE SCALE GENOMIC DNA]</scope>
    <source>
        <strain evidence="2">Sp3</strain>
    </source>
</reference>
<name>A0A0B7MIV1_9FIRM</name>
<organism evidence="1 2">
    <name type="scientific">Syntrophaceticus schinkii</name>
    <dbReference type="NCBI Taxonomy" id="499207"/>
    <lineage>
        <taxon>Bacteria</taxon>
        <taxon>Bacillati</taxon>
        <taxon>Bacillota</taxon>
        <taxon>Clostridia</taxon>
        <taxon>Thermoanaerobacterales</taxon>
        <taxon>Thermoanaerobacterales Family III. Incertae Sedis</taxon>
        <taxon>Syntrophaceticus</taxon>
    </lineage>
</organism>
<accession>A0A0B7MIV1</accession>
<evidence type="ECO:0000313" key="2">
    <source>
        <dbReference type="Proteomes" id="UP000046155"/>
    </source>
</evidence>
<dbReference type="AlphaFoldDB" id="A0A0B7MIV1"/>
<sequence length="44" mass="4778">MLSGSTGKELSKIAAASEYAKYLGLKSGQEIASIYKKELLKKSR</sequence>
<evidence type="ECO:0000313" key="1">
    <source>
        <dbReference type="EMBL" id="CEO87886.1"/>
    </source>
</evidence>